<sequence length="389" mass="42413">MELPNRSSSDIRGDLEAGTGYGTVSAFQISAVFACARVLALGLAQVPCVLQRASATGGHEPARDHPLYDLLTRKPNNWMTSLELREWIGFHLALLGNAFLFVSRDSKGRAIELIPLPQGSVSILTPSFGEVTYRLNVKDQPIYSNANIWHIKGSSWNAIDGMSIQHIAARAIGLAGDLEDFGSQLFKNGSKPSGLLTTDNDLSPEQRASLMTAWNAQQAGIANAHRTAVLGNGLKFQPMQTSANEAQFIESRRYQTEEICRIMGVDPMMIAQSVGSASYASVEQKFLAHYTYTLAPLYERFMQSAEVSLLTLEEQRAGYRVFIDSRTITLASSNDRAAYYGAMRQNGLMTINECREHAGLERSNDPLADKLTPSANLFGPTGTGSAPIS</sequence>
<accession>A0A2T5UD12</accession>
<reference evidence="2 3" key="1">
    <citation type="submission" date="2018-04" db="EMBL/GenBank/DDBJ databases">
        <title>Genomic Encyclopedia of Type Strains, Phase III (KMG-III): the genomes of soil and plant-associated and newly described type strains.</title>
        <authorList>
            <person name="Whitman W."/>
        </authorList>
    </citation>
    <scope>NUCLEOTIDE SEQUENCE [LARGE SCALE GENOMIC DNA]</scope>
    <source>
        <strain evidence="2 3">MA-olki</strain>
    </source>
</reference>
<dbReference type="PROSITE" id="PS51257">
    <property type="entry name" value="PROKAR_LIPOPROTEIN"/>
    <property type="match status" value="1"/>
</dbReference>
<protein>
    <submittedName>
        <fullName evidence="2">HK97 family phage portal protein</fullName>
    </submittedName>
</protein>
<proteinExistence type="predicted"/>
<evidence type="ECO:0000256" key="1">
    <source>
        <dbReference type="SAM" id="MobiDB-lite"/>
    </source>
</evidence>
<dbReference type="Gene3D" id="1.20.1270.210">
    <property type="match status" value="1"/>
</dbReference>
<dbReference type="Proteomes" id="UP000244013">
    <property type="component" value="Unassembled WGS sequence"/>
</dbReference>
<dbReference type="InterPro" id="IPR006427">
    <property type="entry name" value="Portal_HK97"/>
</dbReference>
<evidence type="ECO:0000313" key="3">
    <source>
        <dbReference type="Proteomes" id="UP000244013"/>
    </source>
</evidence>
<name>A0A2T5UD12_9SPHN</name>
<gene>
    <name evidence="2" type="ORF">C8J25_101862</name>
</gene>
<dbReference type="EMBL" id="QAYE01000001">
    <property type="protein sequence ID" value="PTW49354.1"/>
    <property type="molecule type" value="Genomic_DNA"/>
</dbReference>
<comment type="caution">
    <text evidence="2">The sequence shown here is derived from an EMBL/GenBank/DDBJ whole genome shotgun (WGS) entry which is preliminary data.</text>
</comment>
<dbReference type="InterPro" id="IPR006944">
    <property type="entry name" value="Phage/GTA_portal"/>
</dbReference>
<organism evidence="2 3">
    <name type="scientific">Sphingomonas faeni</name>
    <dbReference type="NCBI Taxonomy" id="185950"/>
    <lineage>
        <taxon>Bacteria</taxon>
        <taxon>Pseudomonadati</taxon>
        <taxon>Pseudomonadota</taxon>
        <taxon>Alphaproteobacteria</taxon>
        <taxon>Sphingomonadales</taxon>
        <taxon>Sphingomonadaceae</taxon>
        <taxon>Sphingomonas</taxon>
    </lineage>
</organism>
<dbReference type="Pfam" id="PF04860">
    <property type="entry name" value="Phage_portal"/>
    <property type="match status" value="1"/>
</dbReference>
<dbReference type="Gene3D" id="3.30.1120.70">
    <property type="match status" value="1"/>
</dbReference>
<evidence type="ECO:0000313" key="2">
    <source>
        <dbReference type="EMBL" id="PTW49354.1"/>
    </source>
</evidence>
<dbReference type="NCBIfam" id="TIGR01537">
    <property type="entry name" value="portal_HK97"/>
    <property type="match status" value="1"/>
</dbReference>
<dbReference type="Gene3D" id="3.40.140.120">
    <property type="match status" value="1"/>
</dbReference>
<feature type="region of interest" description="Disordered" evidence="1">
    <location>
        <begin position="362"/>
        <end position="389"/>
    </location>
</feature>
<dbReference type="AlphaFoldDB" id="A0A2T5UD12"/>